<comment type="similarity">
    <text evidence="2">Belongs to the major facilitator (TC 2.A.1) superfamily. Organic cation transporter (TC 2.A.1.19) family.</text>
</comment>
<dbReference type="SUPFAM" id="SSF103473">
    <property type="entry name" value="MFS general substrate transporter"/>
    <property type="match status" value="1"/>
</dbReference>
<reference evidence="9 10" key="1">
    <citation type="submission" date="2024-08" db="EMBL/GenBank/DDBJ databases">
        <title>The draft genome of Apodemus speciosus.</title>
        <authorList>
            <person name="Nabeshima K."/>
            <person name="Suzuki S."/>
            <person name="Onuma M."/>
        </authorList>
    </citation>
    <scope>NUCLEOTIDE SEQUENCE [LARGE SCALE GENOMIC DNA]</scope>
    <source>
        <strain evidence="9">IB14-021</strain>
    </source>
</reference>
<feature type="transmembrane region" description="Helical" evidence="7">
    <location>
        <begin position="481"/>
        <end position="504"/>
    </location>
</feature>
<evidence type="ECO:0000256" key="5">
    <source>
        <dbReference type="ARBA" id="ARBA00023136"/>
    </source>
</evidence>
<dbReference type="EMBL" id="BAAFST010000019">
    <property type="protein sequence ID" value="GAB1302139.1"/>
    <property type="molecule type" value="Genomic_DNA"/>
</dbReference>
<comment type="subcellular location">
    <subcellularLocation>
        <location evidence="1">Endomembrane system</location>
        <topology evidence="1">Multi-pass membrane protein</topology>
    </subcellularLocation>
</comment>
<feature type="transmembrane region" description="Helical" evidence="7">
    <location>
        <begin position="421"/>
        <end position="444"/>
    </location>
</feature>
<dbReference type="PANTHER" id="PTHR24064">
    <property type="entry name" value="SOLUTE CARRIER FAMILY 22 MEMBER"/>
    <property type="match status" value="1"/>
</dbReference>
<dbReference type="InterPro" id="IPR020846">
    <property type="entry name" value="MFS_dom"/>
</dbReference>
<keyword evidence="3 7" id="KW-0812">Transmembrane</keyword>
<feature type="transmembrane region" description="Helical" evidence="7">
    <location>
        <begin position="368"/>
        <end position="389"/>
    </location>
</feature>
<evidence type="ECO:0000313" key="10">
    <source>
        <dbReference type="Proteomes" id="UP001623349"/>
    </source>
</evidence>
<feature type="compositionally biased region" description="Low complexity" evidence="6">
    <location>
        <begin position="526"/>
        <end position="542"/>
    </location>
</feature>
<dbReference type="Pfam" id="PF00083">
    <property type="entry name" value="Sugar_tr"/>
    <property type="match status" value="1"/>
</dbReference>
<name>A0ABQ0FSB0_APOSI</name>
<dbReference type="InterPro" id="IPR004749">
    <property type="entry name" value="Orgcat_transp/SVOP"/>
</dbReference>
<dbReference type="Proteomes" id="UP001623349">
    <property type="component" value="Unassembled WGS sequence"/>
</dbReference>
<evidence type="ECO:0000256" key="6">
    <source>
        <dbReference type="SAM" id="MobiDB-lite"/>
    </source>
</evidence>
<evidence type="ECO:0000259" key="8">
    <source>
        <dbReference type="PROSITE" id="PS50850"/>
    </source>
</evidence>
<keyword evidence="4 7" id="KW-1133">Transmembrane helix</keyword>
<keyword evidence="5 7" id="KW-0472">Membrane</keyword>
<dbReference type="Gene3D" id="1.20.1250.20">
    <property type="entry name" value="MFS general substrate transporter like domains"/>
    <property type="match status" value="1"/>
</dbReference>
<feature type="region of interest" description="Disordered" evidence="6">
    <location>
        <begin position="514"/>
        <end position="551"/>
    </location>
</feature>
<organism evidence="9 10">
    <name type="scientific">Apodemus speciosus</name>
    <name type="common">Large Japanese field mouse</name>
    <dbReference type="NCBI Taxonomy" id="105296"/>
    <lineage>
        <taxon>Eukaryota</taxon>
        <taxon>Metazoa</taxon>
        <taxon>Chordata</taxon>
        <taxon>Craniata</taxon>
        <taxon>Vertebrata</taxon>
        <taxon>Euteleostomi</taxon>
        <taxon>Mammalia</taxon>
        <taxon>Eutheria</taxon>
        <taxon>Euarchontoglires</taxon>
        <taxon>Glires</taxon>
        <taxon>Rodentia</taxon>
        <taxon>Myomorpha</taxon>
        <taxon>Muroidea</taxon>
        <taxon>Muridae</taxon>
        <taxon>Murinae</taxon>
        <taxon>Apodemus</taxon>
    </lineage>
</organism>
<evidence type="ECO:0000256" key="4">
    <source>
        <dbReference type="ARBA" id="ARBA00022989"/>
    </source>
</evidence>
<dbReference type="NCBIfam" id="TIGR00898">
    <property type="entry name" value="2A0119"/>
    <property type="match status" value="1"/>
</dbReference>
<evidence type="ECO:0000256" key="7">
    <source>
        <dbReference type="SAM" id="Phobius"/>
    </source>
</evidence>
<gene>
    <name evidence="9" type="ORF">APTSU1_001737700</name>
</gene>
<sequence>MAFNDLLKQVGGVGRFQLIQVTMVVAPLLLMASHNTLQNFTAAIPTHHCRPPASANLSKDGGLGTWLPLDKQGRPKSCLRFTSAQWGPPFHNGTEANSTGVTEPCVDGWVYDNSTFPATIVTEWNLVCSHRAFRQLAQSLYMVGVLLGAMMFGYLADRLGRRKVLILNYLQTAVSGTCAAYAPNYTVYCIFRLLSGMSLASIAINCMTLKCGMDAYPHPCLCGHLDWLCLQLGPVLLAGIAYAVPHWRHLQLVVSVPFFIAFIYSWFFIESARWYSSSGRLDLTLRALQRVAKINGKQEEGAKLSIEVLRTSLQKELTLGKGQASAVELLRCPTLRRLFLCLSMLWFATSFAYYGLVMDLQGFGVSMYLIQVIFGAVDLPAKFVCFLVINSMGRRPAQLASLLLAGICILVNGIIPKDHTIIRTCLAVLGKGCLAASFNCIFLYTGELYPTVIRQTGLGMGSTMARVGSIVSPLVSMTAEFYPSMPLFIFGTVPVIASAVTALLPETLGQPLPDTVQDLKSRSRGQQKQLQQEQQKQMMPLQASTQEKNGL</sequence>
<evidence type="ECO:0000313" key="9">
    <source>
        <dbReference type="EMBL" id="GAB1302139.1"/>
    </source>
</evidence>
<keyword evidence="10" id="KW-1185">Reference proteome</keyword>
<evidence type="ECO:0000256" key="2">
    <source>
        <dbReference type="ARBA" id="ARBA00009203"/>
    </source>
</evidence>
<dbReference type="InterPro" id="IPR036259">
    <property type="entry name" value="MFS_trans_sf"/>
</dbReference>
<feature type="transmembrane region" description="Helical" evidence="7">
    <location>
        <begin position="139"/>
        <end position="156"/>
    </location>
</feature>
<comment type="caution">
    <text evidence="9">The sequence shown here is derived from an EMBL/GenBank/DDBJ whole genome shotgun (WGS) entry which is preliminary data.</text>
</comment>
<evidence type="ECO:0000256" key="3">
    <source>
        <dbReference type="ARBA" id="ARBA00022692"/>
    </source>
</evidence>
<feature type="transmembrane region" description="Helical" evidence="7">
    <location>
        <begin position="250"/>
        <end position="269"/>
    </location>
</feature>
<feature type="transmembrane region" description="Helical" evidence="7">
    <location>
        <begin position="185"/>
        <end position="204"/>
    </location>
</feature>
<protein>
    <submittedName>
        <fullName evidence="9">Solute carrier family 22 member 6</fullName>
    </submittedName>
</protein>
<feature type="transmembrane region" description="Helical" evidence="7">
    <location>
        <begin position="396"/>
        <end position="415"/>
    </location>
</feature>
<accession>A0ABQ0FSB0</accession>
<feature type="transmembrane region" description="Helical" evidence="7">
    <location>
        <begin position="338"/>
        <end position="356"/>
    </location>
</feature>
<proteinExistence type="inferred from homology"/>
<evidence type="ECO:0000256" key="1">
    <source>
        <dbReference type="ARBA" id="ARBA00004127"/>
    </source>
</evidence>
<dbReference type="InterPro" id="IPR005828">
    <property type="entry name" value="MFS_sugar_transport-like"/>
</dbReference>
<feature type="domain" description="Major facilitator superfamily (MFS) profile" evidence="8">
    <location>
        <begin position="93"/>
        <end position="509"/>
    </location>
</feature>
<dbReference type="PROSITE" id="PS50850">
    <property type="entry name" value="MFS"/>
    <property type="match status" value="1"/>
</dbReference>